<organism evidence="19">
    <name type="scientific">Oppiella nova</name>
    <dbReference type="NCBI Taxonomy" id="334625"/>
    <lineage>
        <taxon>Eukaryota</taxon>
        <taxon>Metazoa</taxon>
        <taxon>Ecdysozoa</taxon>
        <taxon>Arthropoda</taxon>
        <taxon>Chelicerata</taxon>
        <taxon>Arachnida</taxon>
        <taxon>Acari</taxon>
        <taxon>Acariformes</taxon>
        <taxon>Sarcoptiformes</taxon>
        <taxon>Oribatida</taxon>
        <taxon>Brachypylina</taxon>
        <taxon>Oppioidea</taxon>
        <taxon>Oppiidae</taxon>
        <taxon>Oppiella</taxon>
    </lineage>
</organism>
<comment type="subcellular location">
    <subcellularLocation>
        <location evidence="2">Mitochondrion</location>
    </subcellularLocation>
</comment>
<feature type="compositionally biased region" description="Low complexity" evidence="16">
    <location>
        <begin position="55"/>
        <end position="65"/>
    </location>
</feature>
<dbReference type="Proteomes" id="UP000728032">
    <property type="component" value="Unassembled WGS sequence"/>
</dbReference>
<sequence length="738" mass="82382">MAAKLGRRYGKYALLVSLGAGISSYAAFRLIDQKKEVHFTRKTKTLQQRLYVNASSPPQTSSSPPLKQVSSKALPSRQDQLKSLRETKEFDVLVIGGGATGCGVALDSITRGLSTALVELDDFSSGTSSRSTKLIHGGVRYLQKAILKLDVEQYKMVKEALQERANLLEIAPHLSYPLPIMLPVYHYWQIPYFWVGIKMYDLVAGTKNVRSSYYLSKKDAMDLFPMLKSDSLVGAIVYYDGQHNDARMNLSIALTAARYGATIANHVAVVKLNKDGEGKLIGARLQDQMTKQEWDVRAKSIINATGPFTDNIRLMDDHNTRKICQPSAGVHIVLPGYYSPESMGLLDPSTSDGRVIFFLPWEKWTIAGTTDRVCEVTHSPTPTENDIQFILNEIRHYLSPDINVRRGDVMSAWAGIRPLVLDPSKPNTESIARNHIIDTSPSGLVTIAGGKWTTYRVMAEEAVNAAIAFNPEQLSHATECKTLGLILEGGHNWTPTLYIHLVQDYGLEPEVAHHLANTYGDKSFAVAKLAELTGKRWPVAGRRLHSEFPYIEAEIRFAVREYACTAVDVIARRLRLAFLNTQATEETLPLIVEILGEELKWSKSEKESQLKKAMDFLKTEMGQQVNKELRDLSPISLTKDEINKYSKQFHSLDRDRKGYIGINDLRRSMKAQGVKMSEEELHLMLSEVDINKNGQVELGEYLELMSAIKTGTITNSRFSKAAELEFNKISVDRAGGGL</sequence>
<keyword evidence="10" id="KW-0106">Calcium</keyword>
<comment type="pathway">
    <text evidence="3">Polyol metabolism; glycerol degradation.</text>
</comment>
<keyword evidence="17" id="KW-1133">Transmembrane helix</keyword>
<dbReference type="Gene3D" id="1.10.238.10">
    <property type="entry name" value="EF-hand"/>
    <property type="match status" value="1"/>
</dbReference>
<dbReference type="GO" id="GO:0005739">
    <property type="term" value="C:mitochondrion"/>
    <property type="evidence" value="ECO:0007669"/>
    <property type="project" value="UniProtKB-SubCell"/>
</dbReference>
<dbReference type="FunFam" id="1.10.8.870:FF:000001">
    <property type="entry name" value="Glycerol-3-phosphate dehydrogenase"/>
    <property type="match status" value="1"/>
</dbReference>
<evidence type="ECO:0000256" key="9">
    <source>
        <dbReference type="ARBA" id="ARBA00022827"/>
    </source>
</evidence>
<dbReference type="SUPFAM" id="SSF54373">
    <property type="entry name" value="FAD-linked reductases, C-terminal domain"/>
    <property type="match status" value="1"/>
</dbReference>
<dbReference type="Gene3D" id="3.50.50.60">
    <property type="entry name" value="FAD/NAD(P)-binding domain"/>
    <property type="match status" value="1"/>
</dbReference>
<dbReference type="PANTHER" id="PTHR11985:SF15">
    <property type="entry name" value="GLYCEROL-3-PHOSPHATE DEHYDROGENASE, MITOCHONDRIAL"/>
    <property type="match status" value="1"/>
</dbReference>
<dbReference type="PROSITE" id="PS00018">
    <property type="entry name" value="EF_HAND_1"/>
    <property type="match status" value="1"/>
</dbReference>
<dbReference type="AlphaFoldDB" id="A0A7R9QQS7"/>
<protein>
    <recommendedName>
        <fullName evidence="5 14">Glycerol-3-phosphate dehydrogenase</fullName>
        <ecNumber evidence="5 14">1.1.5.3</ecNumber>
    </recommendedName>
</protein>
<dbReference type="GO" id="GO:0006072">
    <property type="term" value="P:glycerol-3-phosphate metabolic process"/>
    <property type="evidence" value="ECO:0007669"/>
    <property type="project" value="UniProtKB-UniRule"/>
</dbReference>
<feature type="region of interest" description="Disordered" evidence="16">
    <location>
        <begin position="53"/>
        <end position="80"/>
    </location>
</feature>
<reference evidence="19" key="1">
    <citation type="submission" date="2020-11" db="EMBL/GenBank/DDBJ databases">
        <authorList>
            <person name="Tran Van P."/>
        </authorList>
    </citation>
    <scope>NUCLEOTIDE SEQUENCE</scope>
</reference>
<evidence type="ECO:0000256" key="16">
    <source>
        <dbReference type="SAM" id="MobiDB-lite"/>
    </source>
</evidence>
<evidence type="ECO:0000256" key="11">
    <source>
        <dbReference type="ARBA" id="ARBA00022946"/>
    </source>
</evidence>
<keyword evidence="9" id="KW-0274">FAD</keyword>
<dbReference type="InterPro" id="IPR018247">
    <property type="entry name" value="EF_Hand_1_Ca_BS"/>
</dbReference>
<feature type="domain" description="EF-hand" evidence="18">
    <location>
        <begin position="640"/>
        <end position="675"/>
    </location>
</feature>
<evidence type="ECO:0000256" key="6">
    <source>
        <dbReference type="ARBA" id="ARBA00022630"/>
    </source>
</evidence>
<keyword evidence="15" id="KW-0175">Coiled coil</keyword>
<keyword evidence="17" id="KW-0812">Transmembrane</keyword>
<dbReference type="PANTHER" id="PTHR11985">
    <property type="entry name" value="GLYCEROL-3-PHOSPHATE DEHYDROGENASE"/>
    <property type="match status" value="1"/>
</dbReference>
<evidence type="ECO:0000256" key="13">
    <source>
        <dbReference type="ARBA" id="ARBA00023128"/>
    </source>
</evidence>
<keyword evidence="20" id="KW-1185">Reference proteome</keyword>
<dbReference type="Pfam" id="PF01266">
    <property type="entry name" value="DAO"/>
    <property type="match status" value="1"/>
</dbReference>
<keyword evidence="11" id="KW-0809">Transit peptide</keyword>
<evidence type="ECO:0000313" key="20">
    <source>
        <dbReference type="Proteomes" id="UP000728032"/>
    </source>
</evidence>
<comment type="cofactor">
    <cofactor evidence="1 14">
        <name>FAD</name>
        <dbReference type="ChEBI" id="CHEBI:57692"/>
    </cofactor>
</comment>
<comment type="similarity">
    <text evidence="4 14">Belongs to the FAD-dependent glycerol-3-phosphate dehydrogenase family.</text>
</comment>
<evidence type="ECO:0000256" key="7">
    <source>
        <dbReference type="ARBA" id="ARBA00022723"/>
    </source>
</evidence>
<dbReference type="SUPFAM" id="SSF47473">
    <property type="entry name" value="EF-hand"/>
    <property type="match status" value="1"/>
</dbReference>
<dbReference type="PRINTS" id="PR01001">
    <property type="entry name" value="FADG3PDH"/>
</dbReference>
<dbReference type="EMBL" id="OC923469">
    <property type="protein sequence ID" value="CAD7654872.1"/>
    <property type="molecule type" value="Genomic_DNA"/>
</dbReference>
<dbReference type="InterPro" id="IPR006076">
    <property type="entry name" value="FAD-dep_OxRdtase"/>
</dbReference>
<evidence type="ECO:0000256" key="5">
    <source>
        <dbReference type="ARBA" id="ARBA00013029"/>
    </source>
</evidence>
<dbReference type="PROSITE" id="PS00977">
    <property type="entry name" value="FAD_G3PDH_1"/>
    <property type="match status" value="1"/>
</dbReference>
<accession>A0A7R9QQS7</accession>
<evidence type="ECO:0000256" key="3">
    <source>
        <dbReference type="ARBA" id="ARBA00004745"/>
    </source>
</evidence>
<evidence type="ECO:0000256" key="12">
    <source>
        <dbReference type="ARBA" id="ARBA00023002"/>
    </source>
</evidence>
<keyword evidence="17" id="KW-0472">Membrane</keyword>
<evidence type="ECO:0000313" key="19">
    <source>
        <dbReference type="EMBL" id="CAD7654872.1"/>
    </source>
</evidence>
<evidence type="ECO:0000256" key="8">
    <source>
        <dbReference type="ARBA" id="ARBA00022737"/>
    </source>
</evidence>
<evidence type="ECO:0000256" key="1">
    <source>
        <dbReference type="ARBA" id="ARBA00001974"/>
    </source>
</evidence>
<dbReference type="FunFam" id="3.30.9.10:FF:000001">
    <property type="entry name" value="Glycerol-3-phosphate dehydrogenase"/>
    <property type="match status" value="1"/>
</dbReference>
<dbReference type="Gene3D" id="1.10.8.870">
    <property type="entry name" value="Alpha-glycerophosphate oxidase, cap domain"/>
    <property type="match status" value="1"/>
</dbReference>
<dbReference type="InterPro" id="IPR000447">
    <property type="entry name" value="G3P_DH_FAD-dep"/>
</dbReference>
<dbReference type="PROSITE" id="PS50222">
    <property type="entry name" value="EF_HAND_2"/>
    <property type="match status" value="2"/>
</dbReference>
<dbReference type="Gene3D" id="3.30.9.10">
    <property type="entry name" value="D-Amino Acid Oxidase, subunit A, domain 2"/>
    <property type="match status" value="1"/>
</dbReference>
<evidence type="ECO:0000256" key="15">
    <source>
        <dbReference type="SAM" id="Coils"/>
    </source>
</evidence>
<dbReference type="InterPro" id="IPR031656">
    <property type="entry name" value="DAO_C"/>
</dbReference>
<dbReference type="InterPro" id="IPR011992">
    <property type="entry name" value="EF-hand-dom_pair"/>
</dbReference>
<name>A0A7R9QQS7_9ACAR</name>
<dbReference type="SUPFAM" id="SSF51905">
    <property type="entry name" value="FAD/NAD(P)-binding domain"/>
    <property type="match status" value="1"/>
</dbReference>
<keyword evidence="13" id="KW-0496">Mitochondrion</keyword>
<dbReference type="GO" id="GO:0004368">
    <property type="term" value="F:glycerol-3-phosphate dehydrogenase (quinone) activity"/>
    <property type="evidence" value="ECO:0007669"/>
    <property type="project" value="UniProtKB-EC"/>
</dbReference>
<dbReference type="CDD" id="cd00051">
    <property type="entry name" value="EFh"/>
    <property type="match status" value="1"/>
</dbReference>
<keyword evidence="12 14" id="KW-0560">Oxidoreductase</keyword>
<dbReference type="EMBL" id="CAJPVJ010008644">
    <property type="protein sequence ID" value="CAG2172059.1"/>
    <property type="molecule type" value="Genomic_DNA"/>
</dbReference>
<dbReference type="GO" id="GO:0005509">
    <property type="term" value="F:calcium ion binding"/>
    <property type="evidence" value="ECO:0007669"/>
    <property type="project" value="InterPro"/>
</dbReference>
<keyword evidence="7" id="KW-0479">Metal-binding</keyword>
<dbReference type="PROSITE" id="PS00978">
    <property type="entry name" value="FAD_G3PDH_2"/>
    <property type="match status" value="1"/>
</dbReference>
<evidence type="ECO:0000256" key="2">
    <source>
        <dbReference type="ARBA" id="ARBA00004173"/>
    </source>
</evidence>
<proteinExistence type="inferred from homology"/>
<dbReference type="InterPro" id="IPR038299">
    <property type="entry name" value="DAO_C_sf"/>
</dbReference>
<evidence type="ECO:0000256" key="10">
    <source>
        <dbReference type="ARBA" id="ARBA00022837"/>
    </source>
</evidence>
<dbReference type="SMART" id="SM00054">
    <property type="entry name" value="EFh"/>
    <property type="match status" value="2"/>
</dbReference>
<dbReference type="InterPro" id="IPR002048">
    <property type="entry name" value="EF_hand_dom"/>
</dbReference>
<dbReference type="InterPro" id="IPR036188">
    <property type="entry name" value="FAD/NAD-bd_sf"/>
</dbReference>
<keyword evidence="8" id="KW-0677">Repeat</keyword>
<evidence type="ECO:0000256" key="17">
    <source>
        <dbReference type="SAM" id="Phobius"/>
    </source>
</evidence>
<dbReference type="Pfam" id="PF13499">
    <property type="entry name" value="EF-hand_7"/>
    <property type="match status" value="1"/>
</dbReference>
<dbReference type="OrthoDB" id="264015at2759"/>
<feature type="coiled-coil region" evidence="15">
    <location>
        <begin position="144"/>
        <end position="171"/>
    </location>
</feature>
<dbReference type="Pfam" id="PF16901">
    <property type="entry name" value="DAO_C"/>
    <property type="match status" value="1"/>
</dbReference>
<dbReference type="EC" id="1.1.5.3" evidence="5 14"/>
<comment type="catalytic activity">
    <reaction evidence="14">
        <text>a quinone + sn-glycerol 3-phosphate = dihydroxyacetone phosphate + a quinol</text>
        <dbReference type="Rhea" id="RHEA:18977"/>
        <dbReference type="ChEBI" id="CHEBI:24646"/>
        <dbReference type="ChEBI" id="CHEBI:57597"/>
        <dbReference type="ChEBI" id="CHEBI:57642"/>
        <dbReference type="ChEBI" id="CHEBI:132124"/>
        <dbReference type="EC" id="1.1.5.3"/>
    </reaction>
</comment>
<keyword evidence="6 14" id="KW-0285">Flavoprotein</keyword>
<gene>
    <name evidence="19" type="ORF">ONB1V03_LOCUS11517</name>
</gene>
<feature type="transmembrane region" description="Helical" evidence="17">
    <location>
        <begin position="12"/>
        <end position="31"/>
    </location>
</feature>
<evidence type="ECO:0000259" key="18">
    <source>
        <dbReference type="PROSITE" id="PS50222"/>
    </source>
</evidence>
<evidence type="ECO:0000256" key="4">
    <source>
        <dbReference type="ARBA" id="ARBA00007330"/>
    </source>
</evidence>
<evidence type="ECO:0000256" key="14">
    <source>
        <dbReference type="RuleBase" id="RU361217"/>
    </source>
</evidence>
<feature type="domain" description="EF-hand" evidence="18">
    <location>
        <begin position="676"/>
        <end position="711"/>
    </location>
</feature>